<organism evidence="1 2">
    <name type="scientific">Vibrio mediterranei</name>
    <dbReference type="NCBI Taxonomy" id="689"/>
    <lineage>
        <taxon>Bacteria</taxon>
        <taxon>Pseudomonadati</taxon>
        <taxon>Pseudomonadota</taxon>
        <taxon>Gammaproteobacteria</taxon>
        <taxon>Vibrionales</taxon>
        <taxon>Vibrionaceae</taxon>
        <taxon>Vibrio</taxon>
    </lineage>
</organism>
<dbReference type="Proteomes" id="UP000238163">
    <property type="component" value="Unassembled WGS sequence"/>
</dbReference>
<name>A0ABX5D651_9VIBR</name>
<evidence type="ECO:0000313" key="2">
    <source>
        <dbReference type="Proteomes" id="UP000238163"/>
    </source>
</evidence>
<gene>
    <name evidence="1" type="ORF">COR51_23835</name>
</gene>
<accession>A0ABX5D651</accession>
<reference evidence="1 2" key="1">
    <citation type="submission" date="2017-09" db="EMBL/GenBank/DDBJ databases">
        <authorList>
            <person name="Girard L."/>
            <person name="Lami R."/>
            <person name="Suzuki M."/>
            <person name="Baudart J."/>
        </authorList>
    </citation>
    <scope>NUCLEOTIDE SEQUENCE [LARGE SCALE GENOMIC DNA]</scope>
    <source>
        <strain evidence="1 2">17LN0615E</strain>
    </source>
</reference>
<proteinExistence type="predicted"/>
<sequence>MIQSVPEFDRLSQLGRKRVLAQYAFESQEKEGMTPALSAKALTQYAIEHHFVGERGAITGETLAAWGDKHYASIKIPLWAVQAAVHYLVYRLEWLPDGEAQWACVGFVWNRWWPTREMAIEAIPAPMLPYQRKLEHTLMWAKRSRDAFELSQQAKR</sequence>
<dbReference type="EMBL" id="NWTN01000026">
    <property type="protein sequence ID" value="PRQ65155.1"/>
    <property type="molecule type" value="Genomic_DNA"/>
</dbReference>
<comment type="caution">
    <text evidence="1">The sequence shown here is derived from an EMBL/GenBank/DDBJ whole genome shotgun (WGS) entry which is preliminary data.</text>
</comment>
<protein>
    <submittedName>
        <fullName evidence="1">Uncharacterized protein</fullName>
    </submittedName>
</protein>
<keyword evidence="2" id="KW-1185">Reference proteome</keyword>
<dbReference type="RefSeq" id="WP_106008936.1">
    <property type="nucleotide sequence ID" value="NZ_JAKEUH010000054.1"/>
</dbReference>
<reference evidence="1 2" key="2">
    <citation type="submission" date="2018-03" db="EMBL/GenBank/DDBJ databases">
        <title>Genetic Diversity and Phenotypic Plasticity of AHL Mediated Quorum Sensing in Environmental Strains of Vibrio mediterranei.</title>
        <authorList>
            <person name="Lantoine F."/>
            <person name="Vouve F."/>
        </authorList>
    </citation>
    <scope>NUCLEOTIDE SEQUENCE [LARGE SCALE GENOMIC DNA]</scope>
    <source>
        <strain evidence="1 2">17LN0615E</strain>
    </source>
</reference>
<evidence type="ECO:0000313" key="1">
    <source>
        <dbReference type="EMBL" id="PRQ65155.1"/>
    </source>
</evidence>